<dbReference type="EMBL" id="AP023356">
    <property type="protein sequence ID" value="BCJ44139.1"/>
    <property type="molecule type" value="Genomic_DNA"/>
</dbReference>
<name>A0ABN6CHW9_9ACTN</name>
<keyword evidence="2" id="KW-1185">Reference proteome</keyword>
<dbReference type="PANTHER" id="PTHR38031">
    <property type="entry name" value="SULFUR CARRIER PROTEIN SLR0821-RELATED"/>
    <property type="match status" value="1"/>
</dbReference>
<accession>A0ABN6CHW9</accession>
<dbReference type="Pfam" id="PF02597">
    <property type="entry name" value="ThiS"/>
    <property type="match status" value="1"/>
</dbReference>
<dbReference type="InterPro" id="IPR052045">
    <property type="entry name" value="Sulfur_Carrier/Prot_Modifier"/>
</dbReference>
<organism evidence="1 2">
    <name type="scientific">Actinoplanes ianthinogenes</name>
    <dbReference type="NCBI Taxonomy" id="122358"/>
    <lineage>
        <taxon>Bacteria</taxon>
        <taxon>Bacillati</taxon>
        <taxon>Actinomycetota</taxon>
        <taxon>Actinomycetes</taxon>
        <taxon>Micromonosporales</taxon>
        <taxon>Micromonosporaceae</taxon>
        <taxon>Actinoplanes</taxon>
    </lineage>
</organism>
<sequence>MPITVHLPTALRVCAGGRRTVEGAGTTFHDLLDDLDSRHPGLRDKVLTPEGALHRLVRIRLNDDKHTLREPPTRLTDGDAVTLQSAVDGGALGFAAAAALFGSLA</sequence>
<protein>
    <submittedName>
        <fullName evidence="1">Molybdopterin synthase sulfur carrier subunit</fullName>
    </submittedName>
</protein>
<evidence type="ECO:0000313" key="2">
    <source>
        <dbReference type="Proteomes" id="UP000676967"/>
    </source>
</evidence>
<reference evidence="1 2" key="1">
    <citation type="submission" date="2020-08" db="EMBL/GenBank/DDBJ databases">
        <title>Whole genome shotgun sequence of Actinoplanes ianthinogenes NBRC 13996.</title>
        <authorList>
            <person name="Komaki H."/>
            <person name="Tamura T."/>
        </authorList>
    </citation>
    <scope>NUCLEOTIDE SEQUENCE [LARGE SCALE GENOMIC DNA]</scope>
    <source>
        <strain evidence="1 2">NBRC 13996</strain>
    </source>
</reference>
<dbReference type="SUPFAM" id="SSF54285">
    <property type="entry name" value="MoaD/ThiS"/>
    <property type="match status" value="1"/>
</dbReference>
<dbReference type="InterPro" id="IPR012675">
    <property type="entry name" value="Beta-grasp_dom_sf"/>
</dbReference>
<gene>
    <name evidence="1" type="ORF">Aiant_47960</name>
</gene>
<dbReference type="Gene3D" id="3.10.20.30">
    <property type="match status" value="1"/>
</dbReference>
<dbReference type="InterPro" id="IPR003749">
    <property type="entry name" value="ThiS/MoaD-like"/>
</dbReference>
<dbReference type="RefSeq" id="WP_189329062.1">
    <property type="nucleotide sequence ID" value="NZ_AP023356.1"/>
</dbReference>
<evidence type="ECO:0000313" key="1">
    <source>
        <dbReference type="EMBL" id="BCJ44139.1"/>
    </source>
</evidence>
<dbReference type="PANTHER" id="PTHR38031:SF1">
    <property type="entry name" value="SULFUR CARRIER PROTEIN CYSO"/>
    <property type="match status" value="1"/>
</dbReference>
<proteinExistence type="predicted"/>
<dbReference type="Proteomes" id="UP000676967">
    <property type="component" value="Chromosome"/>
</dbReference>
<dbReference type="InterPro" id="IPR016155">
    <property type="entry name" value="Mopterin_synth/thiamin_S_b"/>
</dbReference>